<dbReference type="Pfam" id="PF08402">
    <property type="entry name" value="TOBE_2"/>
    <property type="match status" value="1"/>
</dbReference>
<dbReference type="PROSITE" id="PS00211">
    <property type="entry name" value="ABC_TRANSPORTER_1"/>
    <property type="match status" value="1"/>
</dbReference>
<dbReference type="GO" id="GO:0140359">
    <property type="term" value="F:ABC-type transporter activity"/>
    <property type="evidence" value="ECO:0007669"/>
    <property type="project" value="InterPro"/>
</dbReference>
<dbReference type="InterPro" id="IPR003439">
    <property type="entry name" value="ABC_transporter-like_ATP-bd"/>
</dbReference>
<evidence type="ECO:0000256" key="3">
    <source>
        <dbReference type="ARBA" id="ARBA00022448"/>
    </source>
</evidence>
<dbReference type="PROSITE" id="PS50893">
    <property type="entry name" value="ABC_TRANSPORTER_2"/>
    <property type="match status" value="1"/>
</dbReference>
<dbReference type="AlphaFoldDB" id="A0A7X5EZ32"/>
<dbReference type="InterPro" id="IPR017871">
    <property type="entry name" value="ABC_transporter-like_CS"/>
</dbReference>
<name>A0A7X5EZ32_9HYPH</name>
<dbReference type="InterPro" id="IPR008995">
    <property type="entry name" value="Mo/tungstate-bd_C_term_dom"/>
</dbReference>
<dbReference type="GO" id="GO:0016887">
    <property type="term" value="F:ATP hydrolysis activity"/>
    <property type="evidence" value="ECO:0007669"/>
    <property type="project" value="InterPro"/>
</dbReference>
<evidence type="ECO:0000313" key="7">
    <source>
        <dbReference type="EMBL" id="NBN76760.1"/>
    </source>
</evidence>
<accession>A0A7X5EZ32</accession>
<reference evidence="8" key="1">
    <citation type="submission" date="2020-01" db="EMBL/GenBank/DDBJ databases">
        <authorList>
            <person name="Fang Y."/>
            <person name="Sun R."/>
            <person name="Nie L."/>
            <person name="He J."/>
            <person name="Hao L."/>
            <person name="Wang L."/>
            <person name="Su S."/>
            <person name="Lv E."/>
            <person name="Zhang Z."/>
            <person name="Xie R."/>
            <person name="Liu H."/>
        </authorList>
    </citation>
    <scope>NUCLEOTIDE SEQUENCE [LARGE SCALE GENOMIC DNA]</scope>
    <source>
        <strain evidence="8">XCT-53</strain>
    </source>
</reference>
<evidence type="ECO:0000256" key="4">
    <source>
        <dbReference type="ARBA" id="ARBA00022741"/>
    </source>
</evidence>
<keyword evidence="3" id="KW-0813">Transport</keyword>
<dbReference type="InterPro" id="IPR012340">
    <property type="entry name" value="NA-bd_OB-fold"/>
</dbReference>
<evidence type="ECO:0000313" key="8">
    <source>
        <dbReference type="Proteomes" id="UP000586722"/>
    </source>
</evidence>
<dbReference type="SMART" id="SM00382">
    <property type="entry name" value="AAA"/>
    <property type="match status" value="1"/>
</dbReference>
<dbReference type="CDD" id="cd03301">
    <property type="entry name" value="ABC_MalK_N"/>
    <property type="match status" value="1"/>
</dbReference>
<comment type="subcellular location">
    <subcellularLocation>
        <location evidence="1">Cell inner membrane</location>
        <topology evidence="1">Peripheral membrane protein</topology>
    </subcellularLocation>
</comment>
<keyword evidence="4" id="KW-0547">Nucleotide-binding</keyword>
<dbReference type="Pfam" id="PF00005">
    <property type="entry name" value="ABC_tran"/>
    <property type="match status" value="1"/>
</dbReference>
<dbReference type="SUPFAM" id="SSF52540">
    <property type="entry name" value="P-loop containing nucleoside triphosphate hydrolases"/>
    <property type="match status" value="1"/>
</dbReference>
<sequence length="386" mass="41195">MAGIVVENVTKSFGDTKVLRGVSLSVAEGEFVSLVGPSGCGKTTLMRIIAGLETVTSGEVSISARQVTRLRAADRDVAMVFQNYALYPHLTVRQNMAVPLVMRRLTTAERLPFAGYILPSAKTKRADIQTDVTRAAELLAIDGLMDRKPAQLSGGQRQRVALGRAIVRKPSAFLMDEPLSNLDAALRVTTRTEIVALHRRVGASTVYVTHDQSEAMTMSDRIAVMMQGELLQVATPEEIYANPVDLRVARFIGSPAINQISADVTASGVVEVQGQPVGLVSPARGPVVLTIRPEDLTLGSEGLAGTVEHVEFLGESVLLHARLGGGELVIARVAPSDRAHLGLGQPVRLALRPDRAMLFATSNERLACAPSDDVATTPVNREAVNG</sequence>
<comment type="caution">
    <text evidence="7">The sequence shown here is derived from an EMBL/GenBank/DDBJ whole genome shotgun (WGS) entry which is preliminary data.</text>
</comment>
<evidence type="ECO:0000259" key="6">
    <source>
        <dbReference type="PROSITE" id="PS50893"/>
    </source>
</evidence>
<dbReference type="GO" id="GO:0008643">
    <property type="term" value="P:carbohydrate transport"/>
    <property type="evidence" value="ECO:0007669"/>
    <property type="project" value="InterPro"/>
</dbReference>
<protein>
    <submittedName>
        <fullName evidence="7">ATP-binding cassette domain-containing protein</fullName>
    </submittedName>
</protein>
<dbReference type="InterPro" id="IPR027417">
    <property type="entry name" value="P-loop_NTPase"/>
</dbReference>
<dbReference type="InterPro" id="IPR015855">
    <property type="entry name" value="ABC_transpr_MalK-like"/>
</dbReference>
<dbReference type="GO" id="GO:0005524">
    <property type="term" value="F:ATP binding"/>
    <property type="evidence" value="ECO:0007669"/>
    <property type="project" value="UniProtKB-KW"/>
</dbReference>
<dbReference type="InterPro" id="IPR013611">
    <property type="entry name" value="Transp-assoc_OB_typ2"/>
</dbReference>
<dbReference type="InterPro" id="IPR003593">
    <property type="entry name" value="AAA+_ATPase"/>
</dbReference>
<evidence type="ECO:0000256" key="2">
    <source>
        <dbReference type="ARBA" id="ARBA00005417"/>
    </source>
</evidence>
<keyword evidence="8" id="KW-1185">Reference proteome</keyword>
<organism evidence="7 8">
    <name type="scientific">Pannonibacter tanglangensis</name>
    <dbReference type="NCBI Taxonomy" id="2750084"/>
    <lineage>
        <taxon>Bacteria</taxon>
        <taxon>Pseudomonadati</taxon>
        <taxon>Pseudomonadota</taxon>
        <taxon>Alphaproteobacteria</taxon>
        <taxon>Hyphomicrobiales</taxon>
        <taxon>Stappiaceae</taxon>
        <taxon>Pannonibacter</taxon>
    </lineage>
</organism>
<dbReference type="PANTHER" id="PTHR43875:SF1">
    <property type="entry name" value="OSMOPROTECTIVE COMPOUNDS UPTAKE ATP-BINDING PROTEIN GGTA"/>
    <property type="match status" value="1"/>
</dbReference>
<keyword evidence="5 7" id="KW-0067">ATP-binding</keyword>
<feature type="domain" description="ABC transporter" evidence="6">
    <location>
        <begin position="4"/>
        <end position="252"/>
    </location>
</feature>
<evidence type="ECO:0000256" key="1">
    <source>
        <dbReference type="ARBA" id="ARBA00004417"/>
    </source>
</evidence>
<gene>
    <name evidence="7" type="ORF">GWI72_00595</name>
</gene>
<dbReference type="Proteomes" id="UP000586722">
    <property type="component" value="Unassembled WGS sequence"/>
</dbReference>
<dbReference type="EMBL" id="JAABLQ010000001">
    <property type="protein sequence ID" value="NBN76760.1"/>
    <property type="molecule type" value="Genomic_DNA"/>
</dbReference>
<comment type="similarity">
    <text evidence="2">Belongs to the ABC transporter superfamily.</text>
</comment>
<dbReference type="Gene3D" id="2.40.50.140">
    <property type="entry name" value="Nucleic acid-binding proteins"/>
    <property type="match status" value="1"/>
</dbReference>
<dbReference type="PANTHER" id="PTHR43875">
    <property type="entry name" value="MALTODEXTRIN IMPORT ATP-BINDING PROTEIN MSMX"/>
    <property type="match status" value="1"/>
</dbReference>
<dbReference type="SUPFAM" id="SSF50331">
    <property type="entry name" value="MOP-like"/>
    <property type="match status" value="1"/>
</dbReference>
<evidence type="ECO:0000256" key="5">
    <source>
        <dbReference type="ARBA" id="ARBA00022840"/>
    </source>
</evidence>
<dbReference type="RefSeq" id="WP_161707479.1">
    <property type="nucleotide sequence ID" value="NZ_JAABLQ010000001.1"/>
</dbReference>
<proteinExistence type="inferred from homology"/>
<dbReference type="FunFam" id="3.40.50.300:FF:000042">
    <property type="entry name" value="Maltose/maltodextrin ABC transporter, ATP-binding protein"/>
    <property type="match status" value="1"/>
</dbReference>
<dbReference type="GO" id="GO:0055052">
    <property type="term" value="C:ATP-binding cassette (ABC) transporter complex, substrate-binding subunit-containing"/>
    <property type="evidence" value="ECO:0007669"/>
    <property type="project" value="TreeGrafter"/>
</dbReference>
<dbReference type="Gene3D" id="3.40.50.300">
    <property type="entry name" value="P-loop containing nucleotide triphosphate hydrolases"/>
    <property type="match status" value="1"/>
</dbReference>
<dbReference type="InterPro" id="IPR047641">
    <property type="entry name" value="ABC_transpr_MalK/UgpC-like"/>
</dbReference>